<evidence type="ECO:0000256" key="5">
    <source>
        <dbReference type="SAM" id="MobiDB-lite"/>
    </source>
</evidence>
<dbReference type="RefSeq" id="XP_015510615.2">
    <property type="nucleotide sequence ID" value="XM_015655129.2"/>
</dbReference>
<dbReference type="PANTHER" id="PTHR21689">
    <property type="entry name" value="LIN-9"/>
    <property type="match status" value="1"/>
</dbReference>
<dbReference type="GO" id="GO:0006357">
    <property type="term" value="P:regulation of transcription by RNA polymerase II"/>
    <property type="evidence" value="ECO:0007669"/>
    <property type="project" value="TreeGrafter"/>
</dbReference>
<evidence type="ECO:0000259" key="6">
    <source>
        <dbReference type="SMART" id="SM01135"/>
    </source>
</evidence>
<evidence type="ECO:0000256" key="1">
    <source>
        <dbReference type="ARBA" id="ARBA00004123"/>
    </source>
</evidence>
<evidence type="ECO:0000256" key="3">
    <source>
        <dbReference type="ARBA" id="ARBA00023242"/>
    </source>
</evidence>
<sequence>MNCSGGDLAEIRTQHALAYVNMADTIENESAETLLSIKNGGYPLANEIKKEAFDDDLMDLEDQSHWNNSMDDSNMDPEDSEPMPELGPAALGLQRVGTQPPPKPNPPTQPIQVLNRRGMPARIRKKNKLFYDDILVNHPHHRIKKDPNLEMKHSPKRIPRPSPAKKQNRHVSESKRSTGTPSQPSTPVTTPIKQEKEPEKPAQPASPDRKIGQKIGMRLRNLLKLPKAHKWVCYEWFYSNIDKTLFDGDNDFMICLKESFPQLKTRKLTRVEWCKIRRMMGKPRRCSQSFFEEERRELERKRQKIRMLQQRKTADISSFKDLPPEIPLQLVIGTKVTARLRKPQDGLFTGSIDAVDTSNNTYRITFERAGLGTHSVPDFEVLSNEPPETISVASFAQKFRPRMVQYVPSPPYAMKLMSPRLNNDPLISNASVSLPKKSHIGGTMNGYPLKLLEFMVKVDKILAAKKIKIKKLKEMNSEAEKRRSFGEPLPADFERKYAGIVVELEKMNVALQDFLNDVQELCQEMAPEPSVAAMLAPSHLREKCHQEAADMVARNDVINDRAPAKMSELVTDLTALMLQVKSLSDSDRNAYELKVLQGTMEQIRSKLSPQNQQVFQNCVEIHMQHIQLGLGKIGALTPFMSQKHGPVRPGTNIYRNFHGIPTEQAPTKQQLITGGSMAKSLSVSDLAVMELLLDENM</sequence>
<dbReference type="SMART" id="SM01135">
    <property type="entry name" value="DIRP"/>
    <property type="match status" value="1"/>
</dbReference>
<evidence type="ECO:0000256" key="4">
    <source>
        <dbReference type="SAM" id="Coils"/>
    </source>
</evidence>
<dbReference type="Pfam" id="PF19438">
    <property type="entry name" value="LIN9_C"/>
    <property type="match status" value="1"/>
</dbReference>
<keyword evidence="4" id="KW-0175">Coiled coil</keyword>
<feature type="region of interest" description="Disordered" evidence="5">
    <location>
        <begin position="63"/>
        <end position="118"/>
    </location>
</feature>
<dbReference type="GeneID" id="107217560"/>
<evidence type="ECO:0000313" key="8">
    <source>
        <dbReference type="RefSeq" id="XP_015510615.2"/>
    </source>
</evidence>
<dbReference type="OrthoDB" id="2339771at2759"/>
<dbReference type="GO" id="GO:0017053">
    <property type="term" value="C:transcription repressor complex"/>
    <property type="evidence" value="ECO:0007669"/>
    <property type="project" value="InterPro"/>
</dbReference>
<dbReference type="GO" id="GO:0003677">
    <property type="term" value="F:DNA binding"/>
    <property type="evidence" value="ECO:0007669"/>
    <property type="project" value="TreeGrafter"/>
</dbReference>
<dbReference type="FunCoup" id="A0A6J0B6D8">
    <property type="interactions" value="493"/>
</dbReference>
<dbReference type="GO" id="GO:0006351">
    <property type="term" value="P:DNA-templated transcription"/>
    <property type="evidence" value="ECO:0007669"/>
    <property type="project" value="InterPro"/>
</dbReference>
<dbReference type="AlphaFoldDB" id="A0A6J0B6D8"/>
<keyword evidence="7" id="KW-1185">Reference proteome</keyword>
<feature type="compositionally biased region" description="Low complexity" evidence="5">
    <location>
        <begin position="177"/>
        <end position="191"/>
    </location>
</feature>
<gene>
    <name evidence="8" type="primary">LOC107217560</name>
</gene>
<dbReference type="PANTHER" id="PTHR21689:SF2">
    <property type="entry name" value="PROTEIN LIN-9 HOMOLOG"/>
    <property type="match status" value="1"/>
</dbReference>
<organism evidence="8">
    <name type="scientific">Neodiprion lecontei</name>
    <name type="common">Redheaded pine sawfly</name>
    <dbReference type="NCBI Taxonomy" id="441921"/>
    <lineage>
        <taxon>Eukaryota</taxon>
        <taxon>Metazoa</taxon>
        <taxon>Ecdysozoa</taxon>
        <taxon>Arthropoda</taxon>
        <taxon>Hexapoda</taxon>
        <taxon>Insecta</taxon>
        <taxon>Pterygota</taxon>
        <taxon>Neoptera</taxon>
        <taxon>Endopterygota</taxon>
        <taxon>Hymenoptera</taxon>
        <taxon>Tenthredinoidea</taxon>
        <taxon>Diprionidae</taxon>
        <taxon>Diprioninae</taxon>
        <taxon>Neodiprion</taxon>
    </lineage>
</organism>
<feature type="region of interest" description="Disordered" evidence="5">
    <location>
        <begin position="142"/>
        <end position="213"/>
    </location>
</feature>
<keyword evidence="3" id="KW-0539">Nucleus</keyword>
<dbReference type="GO" id="GO:0005654">
    <property type="term" value="C:nucleoplasm"/>
    <property type="evidence" value="ECO:0007669"/>
    <property type="project" value="TreeGrafter"/>
</dbReference>
<reference evidence="8" key="1">
    <citation type="submission" date="2025-08" db="UniProtKB">
        <authorList>
            <consortium name="RefSeq"/>
        </authorList>
    </citation>
    <scope>IDENTIFICATION</scope>
    <source>
        <tissue evidence="8">Thorax and Abdomen</tissue>
    </source>
</reference>
<dbReference type="InterPro" id="IPR033471">
    <property type="entry name" value="DIRP"/>
</dbReference>
<feature type="compositionally biased region" description="Pro residues" evidence="5">
    <location>
        <begin position="99"/>
        <end position="109"/>
    </location>
</feature>
<feature type="compositionally biased region" description="Acidic residues" evidence="5">
    <location>
        <begin position="73"/>
        <end position="82"/>
    </location>
</feature>
<accession>A0A6J0B6D8</accession>
<dbReference type="InParanoid" id="A0A6J0B6D8"/>
<protein>
    <submittedName>
        <fullName evidence="8">Protein lin-9 homolog isoform X1</fullName>
    </submittedName>
</protein>
<dbReference type="Pfam" id="PF06584">
    <property type="entry name" value="DIRP"/>
    <property type="match status" value="1"/>
</dbReference>
<evidence type="ECO:0000313" key="7">
    <source>
        <dbReference type="Proteomes" id="UP000829291"/>
    </source>
</evidence>
<name>A0A6J0B6D8_NEOLC</name>
<dbReference type="InterPro" id="IPR010561">
    <property type="entry name" value="LIN-9/ALY1"/>
</dbReference>
<feature type="coiled-coil region" evidence="4">
    <location>
        <begin position="462"/>
        <end position="524"/>
    </location>
</feature>
<dbReference type="KEGG" id="nlo:107217560"/>
<comment type="subcellular location">
    <subcellularLocation>
        <location evidence="1">Nucleus</location>
    </subcellularLocation>
</comment>
<feature type="domain" description="DIRP" evidence="6">
    <location>
        <begin position="237"/>
        <end position="342"/>
    </location>
</feature>
<proteinExistence type="inferred from homology"/>
<evidence type="ECO:0000256" key="2">
    <source>
        <dbReference type="ARBA" id="ARBA00006732"/>
    </source>
</evidence>
<comment type="similarity">
    <text evidence="2">Belongs to the lin-9 family.</text>
</comment>
<dbReference type="Proteomes" id="UP000829291">
    <property type="component" value="Chromosome 6"/>
</dbReference>
<dbReference type="GO" id="GO:0051726">
    <property type="term" value="P:regulation of cell cycle"/>
    <property type="evidence" value="ECO:0007669"/>
    <property type="project" value="TreeGrafter"/>
</dbReference>
<dbReference type="InterPro" id="IPR045831">
    <property type="entry name" value="LIN9_C"/>
</dbReference>